<evidence type="ECO:0000313" key="5">
    <source>
        <dbReference type="Proteomes" id="UP000737171"/>
    </source>
</evidence>
<dbReference type="SMART" id="SM00862">
    <property type="entry name" value="Trans_reg_C"/>
    <property type="match status" value="1"/>
</dbReference>
<accession>A0ABX2ECF0</accession>
<proteinExistence type="predicted"/>
<dbReference type="CDD" id="cd00383">
    <property type="entry name" value="trans_reg_C"/>
    <property type="match status" value="1"/>
</dbReference>
<dbReference type="EMBL" id="JABRWJ010000001">
    <property type="protein sequence ID" value="NRF65462.1"/>
    <property type="molecule type" value="Genomic_DNA"/>
</dbReference>
<dbReference type="InterPro" id="IPR001867">
    <property type="entry name" value="OmpR/PhoB-type_DNA-bd"/>
</dbReference>
<reference evidence="4 5" key="1">
    <citation type="submission" date="2020-05" db="EMBL/GenBank/DDBJ databases">
        <title>Aquincola sp. isolate from soil.</title>
        <authorList>
            <person name="Han J."/>
            <person name="Kim D.-U."/>
        </authorList>
    </citation>
    <scope>NUCLEOTIDE SEQUENCE [LARGE SCALE GENOMIC DNA]</scope>
    <source>
        <strain evidence="4 5">S2</strain>
    </source>
</reference>
<dbReference type="InterPro" id="IPR049945">
    <property type="entry name" value="AAA_22"/>
</dbReference>
<evidence type="ECO:0000256" key="1">
    <source>
        <dbReference type="ARBA" id="ARBA00023125"/>
    </source>
</evidence>
<dbReference type="SUPFAM" id="SSF52540">
    <property type="entry name" value="P-loop containing nucleoside triphosphate hydrolases"/>
    <property type="match status" value="1"/>
</dbReference>
<dbReference type="SUPFAM" id="SSF46894">
    <property type="entry name" value="C-terminal effector domain of the bipartite response regulators"/>
    <property type="match status" value="1"/>
</dbReference>
<keyword evidence="1 2" id="KW-0238">DNA-binding</keyword>
<dbReference type="Gene3D" id="1.25.40.10">
    <property type="entry name" value="Tetratricopeptide repeat domain"/>
    <property type="match status" value="1"/>
</dbReference>
<sequence>MSNTTPLPEGLRFGRFELRPHEHRLLADGHPVPLGGRAFDLLLALVQRPGQLITRNELIEQVWPSRVVEENNLTVQVNALRKVLGSDWLVTVPGRGYRFVAPHAPTGPAAAAVAEAVPSRPRTNLPTLQPLLIGRSDDLAALGTLIDQHRLVTVVGAGGMGKTRLVQALMQMRANAYPQGVCWVELGNVTTPEALPLAVAAALGLQSAPGDALAHLARSVVGLQMLIALDNAEHLLDDVARLAQALLDAEPGLRLVATSQAPLRLAPERVFRLGPLAIPQGTLPAQQAQAFGAVALFCERAAAADHRFVLDDAEVPAVIELCQHLDGVALAIELAAARAPALGMAQLLHSLTDRLQVFNTNRNRLAPARQQSLRAALAWSVGLLAPFEQQLFRRLAVVAGSASLSLVQHVGTGADGDPSADPWAIVDALDQLIQRSLVEVVHAEGRSPSRYRLLESPRALALEQLAAAGEEGDLHLRFAQGVLAELGAARAALHAGKLGVQDRRRQGELEMDNARAALAHVNRAGMPALELALASAMMPAALNGERLALADRCEHLIAASGEAGEPLDSVTLYEAWREISVSLANMRPHRSLVAAQHALALARTLDATRPDRYALYDALCAAGQMLVDDDAAAAERLVQEARTLEDPNWPPVRLLPGLRVQASIATARGEVQEALRLYRRLLDVGHAAGDSGLTTQLNIANAELSSGDAAAAVASGTRLVALIRSMRNENLMVFARVNLAAAHLMLHQTQPARLLLQEALPAAMRVPLHAWCVGYLAQLAALEGRHEAAARLVGATTARYEAADEQRQVNEQRAHEHTLELLRTVWDAAALEALMEQGRSLADGEVAELGLGAVQRP</sequence>
<dbReference type="InterPro" id="IPR027417">
    <property type="entry name" value="P-loop_NTPase"/>
</dbReference>
<organism evidence="4 5">
    <name type="scientific">Pseudaquabacterium terrae</name>
    <dbReference type="NCBI Taxonomy" id="2732868"/>
    <lineage>
        <taxon>Bacteria</taxon>
        <taxon>Pseudomonadati</taxon>
        <taxon>Pseudomonadota</taxon>
        <taxon>Betaproteobacteria</taxon>
        <taxon>Burkholderiales</taxon>
        <taxon>Sphaerotilaceae</taxon>
        <taxon>Pseudaquabacterium</taxon>
    </lineage>
</organism>
<dbReference type="InterPro" id="IPR016032">
    <property type="entry name" value="Sig_transdc_resp-reg_C-effctor"/>
</dbReference>
<feature type="domain" description="OmpR/PhoB-type" evidence="3">
    <location>
        <begin position="8"/>
        <end position="101"/>
    </location>
</feature>
<evidence type="ECO:0000256" key="2">
    <source>
        <dbReference type="PROSITE-ProRule" id="PRU01091"/>
    </source>
</evidence>
<protein>
    <submittedName>
        <fullName evidence="4">Helix-turn-helix transcriptional regulator</fullName>
    </submittedName>
</protein>
<comment type="caution">
    <text evidence="4">The sequence shown here is derived from an EMBL/GenBank/DDBJ whole genome shotgun (WGS) entry which is preliminary data.</text>
</comment>
<evidence type="ECO:0000313" key="4">
    <source>
        <dbReference type="EMBL" id="NRF65462.1"/>
    </source>
</evidence>
<dbReference type="RefSeq" id="WP_173119531.1">
    <property type="nucleotide sequence ID" value="NZ_JABRWJ010000001.1"/>
</dbReference>
<dbReference type="Proteomes" id="UP000737171">
    <property type="component" value="Unassembled WGS sequence"/>
</dbReference>
<feature type="DNA-binding region" description="OmpR/PhoB-type" evidence="2">
    <location>
        <begin position="8"/>
        <end position="101"/>
    </location>
</feature>
<dbReference type="PANTHER" id="PTHR47691">
    <property type="entry name" value="REGULATOR-RELATED"/>
    <property type="match status" value="1"/>
</dbReference>
<dbReference type="PROSITE" id="PS51755">
    <property type="entry name" value="OMPR_PHOB"/>
    <property type="match status" value="1"/>
</dbReference>
<dbReference type="Gene3D" id="3.40.50.300">
    <property type="entry name" value="P-loop containing nucleotide triphosphate hydrolases"/>
    <property type="match status" value="1"/>
</dbReference>
<dbReference type="Gene3D" id="1.10.10.10">
    <property type="entry name" value="Winged helix-like DNA-binding domain superfamily/Winged helix DNA-binding domain"/>
    <property type="match status" value="1"/>
</dbReference>
<dbReference type="Pfam" id="PF00486">
    <property type="entry name" value="Trans_reg_C"/>
    <property type="match status" value="1"/>
</dbReference>
<evidence type="ECO:0000259" key="3">
    <source>
        <dbReference type="PROSITE" id="PS51755"/>
    </source>
</evidence>
<gene>
    <name evidence="4" type="ORF">HLB44_00545</name>
</gene>
<dbReference type="PANTHER" id="PTHR47691:SF3">
    <property type="entry name" value="HTH-TYPE TRANSCRIPTIONAL REGULATOR RV0890C-RELATED"/>
    <property type="match status" value="1"/>
</dbReference>
<dbReference type="InterPro" id="IPR011990">
    <property type="entry name" value="TPR-like_helical_dom_sf"/>
</dbReference>
<dbReference type="SUPFAM" id="SSF48452">
    <property type="entry name" value="TPR-like"/>
    <property type="match status" value="1"/>
</dbReference>
<dbReference type="InterPro" id="IPR036388">
    <property type="entry name" value="WH-like_DNA-bd_sf"/>
</dbReference>
<name>A0ABX2ECF0_9BURK</name>
<keyword evidence="5" id="KW-1185">Reference proteome</keyword>
<dbReference type="Pfam" id="PF13401">
    <property type="entry name" value="AAA_22"/>
    <property type="match status" value="1"/>
</dbReference>